<name>A0ABD7N926_9ENTR</name>
<dbReference type="RefSeq" id="WP_114260818.1">
    <property type="nucleotide sequence ID" value="NZ_UFBM01000059.1"/>
</dbReference>
<sequence length="273" mass="31190">MISVNLTTTSARVDLCSATVWSILQQDLIPDRINIWVSENAYLFDEGIKNPPSWVYELNKLNDIIRIIYTENTGPYRKIIPALSVAKRDDILVYCDDDVIYGNKWLRCLIDEYNYYNGKYVVASRVRLKKKNIIGKYKSYNLYPIIKSDSTIESDYIITGVGGCVVNKEHFNQALIGDRAYLNIAPMTDDLWLSKILEKNGTQIKTCIAALTEVQEITNSGVSLSNANTLIDKNNLLKKTLKRIIHIAMGYFGVSLSNNDICMKKIECYFLWK</sequence>
<proteinExistence type="predicted"/>
<reference evidence="1 2" key="1">
    <citation type="submission" date="2018-07" db="EMBL/GenBank/DDBJ databases">
        <authorList>
            <consortium name="Pathogen Informatics"/>
        </authorList>
    </citation>
    <scope>NUCLEOTIDE SEQUENCE [LARGE SCALE GENOMIC DNA]</scope>
    <source>
        <strain evidence="1 2">4300STDY6636950</strain>
    </source>
</reference>
<dbReference type="SUPFAM" id="SSF53448">
    <property type="entry name" value="Nucleotide-diphospho-sugar transferases"/>
    <property type="match status" value="1"/>
</dbReference>
<evidence type="ECO:0000313" key="2">
    <source>
        <dbReference type="Proteomes" id="UP000252079"/>
    </source>
</evidence>
<organism evidence="1 2">
    <name type="scientific">Klebsiella quasipneumoniae</name>
    <dbReference type="NCBI Taxonomy" id="1463165"/>
    <lineage>
        <taxon>Bacteria</taxon>
        <taxon>Pseudomonadati</taxon>
        <taxon>Pseudomonadota</taxon>
        <taxon>Gammaproteobacteria</taxon>
        <taxon>Enterobacterales</taxon>
        <taxon>Enterobacteriaceae</taxon>
        <taxon>Klebsiella/Raoultella group</taxon>
        <taxon>Klebsiella</taxon>
        <taxon>Klebsiella pneumoniae complex</taxon>
    </lineage>
</organism>
<evidence type="ECO:0008006" key="3">
    <source>
        <dbReference type="Google" id="ProtNLM"/>
    </source>
</evidence>
<comment type="caution">
    <text evidence="1">The sequence shown here is derived from an EMBL/GenBank/DDBJ whole genome shotgun (WGS) entry which is preliminary data.</text>
</comment>
<protein>
    <recommendedName>
        <fullName evidence="3">Glycosyltransferase</fullName>
    </recommendedName>
</protein>
<dbReference type="InterPro" id="IPR029044">
    <property type="entry name" value="Nucleotide-diphossugar_trans"/>
</dbReference>
<gene>
    <name evidence="1" type="ORF">SAMEA23995918_05005</name>
</gene>
<evidence type="ECO:0000313" key="1">
    <source>
        <dbReference type="EMBL" id="SSG07319.1"/>
    </source>
</evidence>
<dbReference type="AlphaFoldDB" id="A0ABD7N926"/>
<accession>A0ABD7N926</accession>
<dbReference type="EMBL" id="UFBM01000059">
    <property type="protein sequence ID" value="SSG07319.1"/>
    <property type="molecule type" value="Genomic_DNA"/>
</dbReference>
<dbReference type="Gene3D" id="3.90.550.10">
    <property type="entry name" value="Spore Coat Polysaccharide Biosynthesis Protein SpsA, Chain A"/>
    <property type="match status" value="1"/>
</dbReference>
<dbReference type="Proteomes" id="UP000252079">
    <property type="component" value="Unassembled WGS sequence"/>
</dbReference>